<accession>A0A1R1QTU6</accession>
<dbReference type="GO" id="GO:0045892">
    <property type="term" value="P:negative regulation of DNA-templated transcription"/>
    <property type="evidence" value="ECO:0007669"/>
    <property type="project" value="TreeGrafter"/>
</dbReference>
<dbReference type="SUPFAM" id="SSF64288">
    <property type="entry name" value="Chorismate lyase-like"/>
    <property type="match status" value="1"/>
</dbReference>
<dbReference type="GO" id="GO:0003700">
    <property type="term" value="F:DNA-binding transcription factor activity"/>
    <property type="evidence" value="ECO:0007669"/>
    <property type="project" value="InterPro"/>
</dbReference>
<evidence type="ECO:0000256" key="1">
    <source>
        <dbReference type="ARBA" id="ARBA00023015"/>
    </source>
</evidence>
<dbReference type="PRINTS" id="PR00035">
    <property type="entry name" value="HTHGNTR"/>
</dbReference>
<name>A0A1R1QTU6_9BACI</name>
<evidence type="ECO:0000256" key="2">
    <source>
        <dbReference type="ARBA" id="ARBA00023125"/>
    </source>
</evidence>
<proteinExistence type="predicted"/>
<evidence type="ECO:0000259" key="4">
    <source>
        <dbReference type="PROSITE" id="PS50949"/>
    </source>
</evidence>
<dbReference type="InterPro" id="IPR036390">
    <property type="entry name" value="WH_DNA-bd_sf"/>
</dbReference>
<dbReference type="Pfam" id="PF00392">
    <property type="entry name" value="GntR"/>
    <property type="match status" value="1"/>
</dbReference>
<accession>A0A1R1RZF8</accession>
<dbReference type="Proteomes" id="UP000187367">
    <property type="component" value="Unassembled WGS sequence"/>
</dbReference>
<comment type="caution">
    <text evidence="5">The sequence shown here is derived from an EMBL/GenBank/DDBJ whole genome shotgun (WGS) entry which is preliminary data.</text>
</comment>
<dbReference type="GO" id="GO:0003677">
    <property type="term" value="F:DNA binding"/>
    <property type="evidence" value="ECO:0007669"/>
    <property type="project" value="UniProtKB-KW"/>
</dbReference>
<sequence length="242" mass="27744">MSIKADNQRLCLKVIDRIKDDIQNGVYRENEQLPSEFELSKMMGVSRTALREALSILQEENVIVRRHGVGTFVNPKPLFLSGIEQLNSVTKMIEQASMTPGTIFMSSQVTHPTEDDMLRFQLTEDSEIFLLERVRTANGTPVVYCLDKIPMAILPKGFSHEQESMFGWLENKSGAVISYAVADIVPIGYHDTVSQILECDPETALLLLKQIHYDQNDRPVLYSLNYFRADKFRFHVVRKRFE</sequence>
<dbReference type="InterPro" id="IPR011663">
    <property type="entry name" value="UTRA"/>
</dbReference>
<dbReference type="PANTHER" id="PTHR44846">
    <property type="entry name" value="MANNOSYL-D-GLYCERATE TRANSPORT/METABOLISM SYSTEM REPRESSOR MNGR-RELATED"/>
    <property type="match status" value="1"/>
</dbReference>
<protein>
    <submittedName>
        <fullName evidence="5">GntR family transcriptional regulator</fullName>
    </submittedName>
</protein>
<organism evidence="5 6">
    <name type="scientific">Bacillus swezeyi</name>
    <dbReference type="NCBI Taxonomy" id="1925020"/>
    <lineage>
        <taxon>Bacteria</taxon>
        <taxon>Bacillati</taxon>
        <taxon>Bacillota</taxon>
        <taxon>Bacilli</taxon>
        <taxon>Bacillales</taxon>
        <taxon>Bacillaceae</taxon>
        <taxon>Bacillus</taxon>
    </lineage>
</organism>
<dbReference type="SUPFAM" id="SSF46785">
    <property type="entry name" value="Winged helix' DNA-binding domain"/>
    <property type="match status" value="1"/>
</dbReference>
<dbReference type="PROSITE" id="PS50949">
    <property type="entry name" value="HTH_GNTR"/>
    <property type="match status" value="1"/>
</dbReference>
<dbReference type="InterPro" id="IPR028978">
    <property type="entry name" value="Chorismate_lyase_/UTRA_dom_sf"/>
</dbReference>
<dbReference type="Gene3D" id="1.10.10.10">
    <property type="entry name" value="Winged helix-like DNA-binding domain superfamily/Winged helix DNA-binding domain"/>
    <property type="match status" value="1"/>
</dbReference>
<reference evidence="5 6" key="1">
    <citation type="submission" date="2017-01" db="EMBL/GenBank/DDBJ databases">
        <title>Bacillus phylogenomics.</title>
        <authorList>
            <person name="Dunlap C."/>
        </authorList>
    </citation>
    <scope>NUCLEOTIDE SEQUENCE [LARGE SCALE GENOMIC DNA]</scope>
    <source>
        <strain evidence="5 6">NRRL B-41282</strain>
    </source>
</reference>
<dbReference type="OrthoDB" id="149756at2"/>
<dbReference type="InterPro" id="IPR036388">
    <property type="entry name" value="WH-like_DNA-bd_sf"/>
</dbReference>
<dbReference type="InterPro" id="IPR000524">
    <property type="entry name" value="Tscrpt_reg_HTH_GntR"/>
</dbReference>
<dbReference type="SMART" id="SM00345">
    <property type="entry name" value="HTH_GNTR"/>
    <property type="match status" value="1"/>
</dbReference>
<keyword evidence="3" id="KW-0804">Transcription</keyword>
<keyword evidence="2" id="KW-0238">DNA-binding</keyword>
<evidence type="ECO:0000313" key="5">
    <source>
        <dbReference type="EMBL" id="OMI08054.1"/>
    </source>
</evidence>
<dbReference type="GeneID" id="92789744"/>
<dbReference type="AlphaFoldDB" id="A0A1R1QTU6"/>
<dbReference type="Gene3D" id="3.40.1410.10">
    <property type="entry name" value="Chorismate lyase-like"/>
    <property type="match status" value="1"/>
</dbReference>
<evidence type="ECO:0000313" key="6">
    <source>
        <dbReference type="Proteomes" id="UP000187367"/>
    </source>
</evidence>
<dbReference type="PANTHER" id="PTHR44846:SF17">
    <property type="entry name" value="GNTR-FAMILY TRANSCRIPTIONAL REGULATOR"/>
    <property type="match status" value="1"/>
</dbReference>
<evidence type="ECO:0000256" key="3">
    <source>
        <dbReference type="ARBA" id="ARBA00023163"/>
    </source>
</evidence>
<dbReference type="CDD" id="cd07377">
    <property type="entry name" value="WHTH_GntR"/>
    <property type="match status" value="1"/>
</dbReference>
<dbReference type="InterPro" id="IPR050679">
    <property type="entry name" value="Bact_HTH_transcr_reg"/>
</dbReference>
<gene>
    <name evidence="5" type="ORF">BW143_05530</name>
</gene>
<dbReference type="Pfam" id="PF07702">
    <property type="entry name" value="UTRA"/>
    <property type="match status" value="1"/>
</dbReference>
<dbReference type="SMART" id="SM00866">
    <property type="entry name" value="UTRA"/>
    <property type="match status" value="1"/>
</dbReference>
<keyword evidence="1" id="KW-0805">Transcription regulation</keyword>
<dbReference type="EMBL" id="MTJL01000008">
    <property type="protein sequence ID" value="OMI08054.1"/>
    <property type="molecule type" value="Genomic_DNA"/>
</dbReference>
<dbReference type="RefSeq" id="WP_076760577.1">
    <property type="nucleotide sequence ID" value="NZ_CP133085.1"/>
</dbReference>
<feature type="domain" description="HTH gntR-type" evidence="4">
    <location>
        <begin position="8"/>
        <end position="76"/>
    </location>
</feature>
<keyword evidence="6" id="KW-1185">Reference proteome</keyword>